<dbReference type="Pfam" id="PF01527">
    <property type="entry name" value="HTH_Tnp_1"/>
    <property type="match status" value="1"/>
</dbReference>
<feature type="coiled-coil region" evidence="1">
    <location>
        <begin position="123"/>
        <end position="150"/>
    </location>
</feature>
<reference evidence="3" key="1">
    <citation type="submission" date="2016-10" db="EMBL/GenBank/DDBJ databases">
        <authorList>
            <person name="Varghese N."/>
            <person name="Submissions S."/>
        </authorList>
    </citation>
    <scope>NUCLEOTIDE SEQUENCE [LARGE SCALE GENOMIC DNA]</scope>
    <source>
        <strain evidence="3">S7</strain>
    </source>
</reference>
<evidence type="ECO:0000313" key="3">
    <source>
        <dbReference type="Proteomes" id="UP000198892"/>
    </source>
</evidence>
<sequence length="204" mass="23603">MEARFTEDQKYRAVQGYLSGGFSYQDVADKFGADKRSIRMWVALYQEHGRPALAPWDHCYSYSSSFKMDVVQYRWRTKTSYFRTAVIFNLVSQHTDRKGENVLFHEDSEAFLQPEKEYADMTKKPDNRSREELQEENERLELENAYLKKLHAFVQQKKSNKRRPNAGGRRTKEGISLAFAASSFKGCRPEAEHVLCGSEPAPAA</sequence>
<dbReference type="Gene3D" id="1.10.10.10">
    <property type="entry name" value="Winged helix-like DNA-binding domain superfamily/Winged helix DNA-binding domain"/>
    <property type="match status" value="1"/>
</dbReference>
<name>A0A1I5LBF0_9BACI</name>
<proteinExistence type="predicted"/>
<dbReference type="Proteomes" id="UP000198892">
    <property type="component" value="Unassembled WGS sequence"/>
</dbReference>
<dbReference type="PANTHER" id="PTHR33795:SF1">
    <property type="entry name" value="INSERTION ELEMENT IS150 PROTEIN INSJ"/>
    <property type="match status" value="1"/>
</dbReference>
<dbReference type="InterPro" id="IPR010921">
    <property type="entry name" value="Trp_repressor/repl_initiator"/>
</dbReference>
<dbReference type="GO" id="GO:0006313">
    <property type="term" value="P:DNA transposition"/>
    <property type="evidence" value="ECO:0007669"/>
    <property type="project" value="InterPro"/>
</dbReference>
<dbReference type="InterPro" id="IPR009057">
    <property type="entry name" value="Homeodomain-like_sf"/>
</dbReference>
<dbReference type="RefSeq" id="WP_093334744.1">
    <property type="nucleotide sequence ID" value="NZ_FOXD01000001.1"/>
</dbReference>
<protein>
    <submittedName>
        <fullName evidence="2">Transposase</fullName>
    </submittedName>
</protein>
<dbReference type="SUPFAM" id="SSF46689">
    <property type="entry name" value="Homeodomain-like"/>
    <property type="match status" value="1"/>
</dbReference>
<dbReference type="InterPro" id="IPR052057">
    <property type="entry name" value="IS150/IS1296_orfA-like"/>
</dbReference>
<dbReference type="PANTHER" id="PTHR33795">
    <property type="entry name" value="INSERTION ELEMENT IS150 PROTEIN INSJ"/>
    <property type="match status" value="1"/>
</dbReference>
<dbReference type="OrthoDB" id="5690222at2"/>
<dbReference type="STRING" id="1884432.SAMN05518683_101162"/>
<evidence type="ECO:0000256" key="1">
    <source>
        <dbReference type="SAM" id="Coils"/>
    </source>
</evidence>
<dbReference type="InterPro" id="IPR036388">
    <property type="entry name" value="WH-like_DNA-bd_sf"/>
</dbReference>
<keyword evidence="1" id="KW-0175">Coiled coil</keyword>
<accession>A0A1I5LBF0</accession>
<dbReference type="EMBL" id="FOXD01000001">
    <property type="protein sequence ID" value="SFO94051.1"/>
    <property type="molecule type" value="Genomic_DNA"/>
</dbReference>
<evidence type="ECO:0000313" key="2">
    <source>
        <dbReference type="EMBL" id="SFO94051.1"/>
    </source>
</evidence>
<dbReference type="AlphaFoldDB" id="A0A1I5LBF0"/>
<dbReference type="SUPFAM" id="SSF48295">
    <property type="entry name" value="TrpR-like"/>
    <property type="match status" value="1"/>
</dbReference>
<dbReference type="GO" id="GO:0004803">
    <property type="term" value="F:transposase activity"/>
    <property type="evidence" value="ECO:0007669"/>
    <property type="project" value="InterPro"/>
</dbReference>
<dbReference type="GO" id="GO:0043565">
    <property type="term" value="F:sequence-specific DNA binding"/>
    <property type="evidence" value="ECO:0007669"/>
    <property type="project" value="InterPro"/>
</dbReference>
<organism evidence="2 3">
    <name type="scientific">Salibacterium halotolerans</name>
    <dbReference type="NCBI Taxonomy" id="1884432"/>
    <lineage>
        <taxon>Bacteria</taxon>
        <taxon>Bacillati</taxon>
        <taxon>Bacillota</taxon>
        <taxon>Bacilli</taxon>
        <taxon>Bacillales</taxon>
        <taxon>Bacillaceae</taxon>
    </lineage>
</organism>
<dbReference type="InterPro" id="IPR002514">
    <property type="entry name" value="Transposase_8"/>
</dbReference>
<keyword evidence="3" id="KW-1185">Reference proteome</keyword>
<gene>
    <name evidence="2" type="ORF">SAMN05518683_101162</name>
</gene>